<evidence type="ECO:0000256" key="2">
    <source>
        <dbReference type="SAM" id="MobiDB-lite"/>
    </source>
</evidence>
<dbReference type="SFLD" id="SFLDS00036">
    <property type="entry name" value="Aromatic_Prenyltransferase"/>
    <property type="match status" value="1"/>
</dbReference>
<accession>A0A124C311</accession>
<dbReference type="Proteomes" id="UP000067448">
    <property type="component" value="Unassembled WGS sequence"/>
</dbReference>
<keyword evidence="1 3" id="KW-0808">Transferase</keyword>
<comment type="caution">
    <text evidence="3">The sequence shown here is derived from an EMBL/GenBank/DDBJ whole genome shotgun (WGS) entry which is preliminary data.</text>
</comment>
<dbReference type="RefSeq" id="WP_059078013.1">
    <property type="nucleotide sequence ID" value="NZ_BCMM01000001.1"/>
</dbReference>
<dbReference type="InterPro" id="IPR033964">
    <property type="entry name" value="ABBA"/>
</dbReference>
<reference evidence="4" key="3">
    <citation type="submission" date="2016-02" db="EMBL/GenBank/DDBJ databases">
        <title>Draft genome of pathogenic Streptomyces sp. in Japan.</title>
        <authorList>
            <person name="Tomihama T."/>
            <person name="Ikenaga M."/>
            <person name="Sakai M."/>
            <person name="Okubo T."/>
            <person name="Ikeda S."/>
        </authorList>
    </citation>
    <scope>NUCLEOTIDE SEQUENCE [LARGE SCALE GENOMIC DNA]</scope>
    <source>
        <strain evidence="4">S58</strain>
    </source>
</reference>
<dbReference type="GO" id="GO:0009820">
    <property type="term" value="P:alkaloid metabolic process"/>
    <property type="evidence" value="ECO:0007669"/>
    <property type="project" value="InterPro"/>
</dbReference>
<evidence type="ECO:0000313" key="3">
    <source>
        <dbReference type="EMBL" id="GAQ59826.1"/>
    </source>
</evidence>
<proteinExistence type="predicted"/>
<reference evidence="3 4" key="2">
    <citation type="journal article" date="2016" name="Genome Announc.">
        <title>Draft Genome Sequences of Streptomyces scabiei S58, Streptomyces turgidiscabies T45, and Streptomyces acidiscabies a10, the Pathogens of Potato Common Scab, Isolated in Japan.</title>
        <authorList>
            <person name="Tomihama T."/>
            <person name="Nishi Y."/>
            <person name="Sakai M."/>
            <person name="Ikenaga M."/>
            <person name="Okubo T."/>
            <person name="Ikeda S."/>
        </authorList>
    </citation>
    <scope>NUCLEOTIDE SEQUENCE [LARGE SCALE GENOMIC DNA]</scope>
    <source>
        <strain evidence="3 4">S58</strain>
    </source>
</reference>
<dbReference type="AlphaFoldDB" id="A0A124C311"/>
<organism evidence="3 4">
    <name type="scientific">Streptomyces scabiei</name>
    <dbReference type="NCBI Taxonomy" id="1930"/>
    <lineage>
        <taxon>Bacteria</taxon>
        <taxon>Bacillati</taxon>
        <taxon>Actinomycetota</taxon>
        <taxon>Actinomycetes</taxon>
        <taxon>Kitasatosporales</taxon>
        <taxon>Streptomycetaceae</taxon>
        <taxon>Streptomyces</taxon>
    </lineage>
</organism>
<reference evidence="4" key="1">
    <citation type="submission" date="2015-11" db="EMBL/GenBank/DDBJ databases">
        <authorList>
            <consortium name="Cross-ministerial Strategic Innovation Promotion Program (SIP) consortium"/>
            <person name="Tomihama T."/>
            <person name="Ikenaga M."/>
            <person name="Sakai M."/>
            <person name="Okubo T."/>
            <person name="Ikeda S."/>
        </authorList>
    </citation>
    <scope>NUCLEOTIDE SEQUENCE [LARGE SCALE GENOMIC DNA]</scope>
    <source>
        <strain evidence="4">S58</strain>
    </source>
</reference>
<sequence>MNAHTRHCAGHPGTAAGTPHPPTVALASAAAGRDEGAAERHDPDRLGGFTAGQLGRLCEAAGIDARRRLAHQRVLYELLGPAAARPLTDPPPSPSYVSDDHTPVEYSLTFPTDAAPVLRVLVDPGCAARNLTDNARTAWAAAGRLAAQWGVRPAELARVSDLFLPPAPHGPLTLWCALELRAEATPRIKLYLNPGARGAERSLETVHEAMARLGHEQAFEPLHRYLRPRFPERAGLMFFALDVGPWPRPRAKVYVVHPHATAADAAEAARLVPAASPRKVAEHCRRIGGDGPFDRLPLISCYAFTDEGEGERKGEGLGPTGHTVHVPVRACVRDDRTARDHAVRLLRRYGVCGAPLDRALAALTVRPLDAGVGLISYLSLVQAARQAPRITVYLSSEAYRVFPPRTD</sequence>
<dbReference type="InterPro" id="IPR017795">
    <property type="entry name" value="ABBA_NscD-like"/>
</dbReference>
<gene>
    <name evidence="3" type="ORF">SsS58_00164</name>
</gene>
<dbReference type="Pfam" id="PF11991">
    <property type="entry name" value="Trp_DMAT"/>
    <property type="match status" value="1"/>
</dbReference>
<evidence type="ECO:0000256" key="1">
    <source>
        <dbReference type="ARBA" id="ARBA00022679"/>
    </source>
</evidence>
<protein>
    <submittedName>
        <fullName evidence="3">Tryptophan dimethylallyltransferase</fullName>
    </submittedName>
</protein>
<dbReference type="SFLD" id="SFLDG01162">
    <property type="entry name" value="I"/>
    <property type="match status" value="1"/>
</dbReference>
<name>A0A124C311_STRSC</name>
<dbReference type="GO" id="GO:0016765">
    <property type="term" value="F:transferase activity, transferring alkyl or aryl (other than methyl) groups"/>
    <property type="evidence" value="ECO:0007669"/>
    <property type="project" value="InterPro"/>
</dbReference>
<dbReference type="OrthoDB" id="513465at2"/>
<dbReference type="EMBL" id="BCMM01000001">
    <property type="protein sequence ID" value="GAQ59826.1"/>
    <property type="molecule type" value="Genomic_DNA"/>
</dbReference>
<feature type="compositionally biased region" description="Low complexity" evidence="2">
    <location>
        <begin position="10"/>
        <end position="24"/>
    </location>
</feature>
<feature type="region of interest" description="Disordered" evidence="2">
    <location>
        <begin position="1"/>
        <end position="24"/>
    </location>
</feature>
<evidence type="ECO:0000313" key="4">
    <source>
        <dbReference type="Proteomes" id="UP000067448"/>
    </source>
</evidence>